<keyword evidence="4" id="KW-1185">Reference proteome</keyword>
<dbReference type="Proteomes" id="UP000095751">
    <property type="component" value="Unassembled WGS sequence"/>
</dbReference>
<reference evidence="3 4" key="1">
    <citation type="submission" date="2016-09" db="EMBL/GenBank/DDBJ databases">
        <title>Extensive genetic diversity and differential bi-allelic expression allows diatom success in the polar Southern Ocean.</title>
        <authorList>
            <consortium name="DOE Joint Genome Institute"/>
            <person name="Mock T."/>
            <person name="Otillar R.P."/>
            <person name="Strauss J."/>
            <person name="Dupont C."/>
            <person name="Frickenhaus S."/>
            <person name="Maumus F."/>
            <person name="Mcmullan M."/>
            <person name="Sanges R."/>
            <person name="Schmutz J."/>
            <person name="Toseland A."/>
            <person name="Valas R."/>
            <person name="Veluchamy A."/>
            <person name="Ward B.J."/>
            <person name="Allen A."/>
            <person name="Barry K."/>
            <person name="Falciatore A."/>
            <person name="Ferrante M."/>
            <person name="Fortunato A.E."/>
            <person name="Gloeckner G."/>
            <person name="Gruber A."/>
            <person name="Hipkin R."/>
            <person name="Janech M."/>
            <person name="Kroth P."/>
            <person name="Leese F."/>
            <person name="Lindquist E."/>
            <person name="Lyon B.R."/>
            <person name="Martin J."/>
            <person name="Mayer C."/>
            <person name="Parker M."/>
            <person name="Quesneville H."/>
            <person name="Raymond J."/>
            <person name="Uhlig C."/>
            <person name="Valentin K.U."/>
            <person name="Worden A.Z."/>
            <person name="Armbrust E.V."/>
            <person name="Bowler C."/>
            <person name="Green B."/>
            <person name="Moulton V."/>
            <person name="Van Oosterhout C."/>
            <person name="Grigoriev I."/>
        </authorList>
    </citation>
    <scope>NUCLEOTIDE SEQUENCE [LARGE SCALE GENOMIC DNA]</scope>
    <source>
        <strain evidence="3 4">CCMP1102</strain>
    </source>
</reference>
<proteinExistence type="predicted"/>
<dbReference type="EMBL" id="KV784355">
    <property type="protein sequence ID" value="OEU19433.1"/>
    <property type="molecule type" value="Genomic_DNA"/>
</dbReference>
<dbReference type="InterPro" id="IPR029000">
    <property type="entry name" value="Cyclophilin-like_dom_sf"/>
</dbReference>
<feature type="compositionally biased region" description="Low complexity" evidence="1">
    <location>
        <begin position="462"/>
        <end position="473"/>
    </location>
</feature>
<feature type="domain" description="PPIase cyclophilin-type" evidence="2">
    <location>
        <begin position="509"/>
        <end position="637"/>
    </location>
</feature>
<organism evidence="3 4">
    <name type="scientific">Fragilariopsis cylindrus CCMP1102</name>
    <dbReference type="NCBI Taxonomy" id="635003"/>
    <lineage>
        <taxon>Eukaryota</taxon>
        <taxon>Sar</taxon>
        <taxon>Stramenopiles</taxon>
        <taxon>Ochrophyta</taxon>
        <taxon>Bacillariophyta</taxon>
        <taxon>Bacillariophyceae</taxon>
        <taxon>Bacillariophycidae</taxon>
        <taxon>Bacillariales</taxon>
        <taxon>Bacillariaceae</taxon>
        <taxon>Fragilariopsis</taxon>
    </lineage>
</organism>
<name>A0A1E7FNR3_9STRA</name>
<feature type="compositionally biased region" description="Low complexity" evidence="1">
    <location>
        <begin position="124"/>
        <end position="134"/>
    </location>
</feature>
<dbReference type="PANTHER" id="PTHR20916">
    <property type="entry name" value="CYSTEINE AND GLYCINE-RICH PROTEIN 2 BINDING PROTEIN"/>
    <property type="match status" value="1"/>
</dbReference>
<feature type="compositionally biased region" description="Pro residues" evidence="1">
    <location>
        <begin position="142"/>
        <end position="154"/>
    </location>
</feature>
<sequence>MVSTTIMGATTTRMSRRRCSSVDKDGGMINNNNNNNSDAISNTNTNTDTDTNINNINNNNNNNGSSNNNNNYHTNYNSRIRRHNDTHYQSLKVHFRSTDDGEDESSQSSFAECNNDNDNDIEEINSYSSSSQSIDENDSFLPLPPPPPPPPPTIPESKIIGNGRSNSDTYLYSPNIHRKALHESESSESISGILKSDIEYQQQHRQQQQHNNIQIIREGHRRSQSGDFISVLPPTPSTTSLPSHYEIENDDNYDDKRSYGNSNSNDISSSTLFFDLENDDSYDDKRSNGNSNSNEISSSVSLLGVGLYTQSYATLSIAIDQVTVITEARNKKVSVHFDSIERDIHILQGQLLEIDPGAVFISNSDSNSNTDSGASSTFTKTNIDDKVPSSSFDDEDDESGMFNEMVAMQEKLRVSNSEMSSLQKYVQMTSLRDATRKYGTGVIRVQLELDFPEDRENRNKSNKGTTTTTSSSGDETTLVGGGEQSEVSAKSNNNNNNNILILEMASLELMPHSVFTFLEMINSNLFDGCSFILNAMHVIKAAPLPYDGSSASQKVKAFTKLGLDTVSFREYSSEYPHKQYTVGFAADGSPSFYINTKDNTEQHIGEPCFAKIISGFETVERLKAAPTRNGIWYRKRIGLKRAVIL</sequence>
<dbReference type="InterPro" id="IPR002130">
    <property type="entry name" value="Cyclophilin-type_PPIase_dom"/>
</dbReference>
<evidence type="ECO:0000313" key="3">
    <source>
        <dbReference type="EMBL" id="OEU19433.1"/>
    </source>
</evidence>
<dbReference type="KEGG" id="fcy:FRACYDRAFT_235486"/>
<dbReference type="Gene3D" id="2.40.100.10">
    <property type="entry name" value="Cyclophilin-like"/>
    <property type="match status" value="1"/>
</dbReference>
<evidence type="ECO:0000259" key="2">
    <source>
        <dbReference type="Pfam" id="PF00160"/>
    </source>
</evidence>
<evidence type="ECO:0000256" key="1">
    <source>
        <dbReference type="SAM" id="MobiDB-lite"/>
    </source>
</evidence>
<feature type="region of interest" description="Disordered" evidence="1">
    <location>
        <begin position="453"/>
        <end position="493"/>
    </location>
</feature>
<dbReference type="GO" id="GO:0003755">
    <property type="term" value="F:peptidyl-prolyl cis-trans isomerase activity"/>
    <property type="evidence" value="ECO:0007669"/>
    <property type="project" value="InterPro"/>
</dbReference>
<dbReference type="Pfam" id="PF00160">
    <property type="entry name" value="Pro_isomerase"/>
    <property type="match status" value="1"/>
</dbReference>
<dbReference type="AlphaFoldDB" id="A0A1E7FNR3"/>
<protein>
    <recommendedName>
        <fullName evidence="2">PPIase cyclophilin-type domain-containing protein</fullName>
    </recommendedName>
</protein>
<feature type="region of interest" description="Disordered" evidence="1">
    <location>
        <begin position="226"/>
        <end position="264"/>
    </location>
</feature>
<dbReference type="PANTHER" id="PTHR20916:SF18">
    <property type="entry name" value="IPT_TIG DOMAIN-CONTAINING PROTEIN"/>
    <property type="match status" value="1"/>
</dbReference>
<dbReference type="InParanoid" id="A0A1E7FNR3"/>
<feature type="compositionally biased region" description="Low complexity" evidence="1">
    <location>
        <begin position="365"/>
        <end position="377"/>
    </location>
</feature>
<gene>
    <name evidence="3" type="ORF">FRACYDRAFT_235486</name>
</gene>
<dbReference type="OrthoDB" id="41872at2759"/>
<feature type="region of interest" description="Disordered" evidence="1">
    <location>
        <begin position="365"/>
        <end position="398"/>
    </location>
</feature>
<accession>A0A1E7FNR3</accession>
<feature type="compositionally biased region" description="Low complexity" evidence="1">
    <location>
        <begin position="30"/>
        <end position="76"/>
    </location>
</feature>
<feature type="region of interest" description="Disordered" evidence="1">
    <location>
        <begin position="96"/>
        <end position="170"/>
    </location>
</feature>
<feature type="region of interest" description="Disordered" evidence="1">
    <location>
        <begin position="1"/>
        <end position="76"/>
    </location>
</feature>
<evidence type="ECO:0000313" key="4">
    <source>
        <dbReference type="Proteomes" id="UP000095751"/>
    </source>
</evidence>
<dbReference type="SUPFAM" id="SSF50891">
    <property type="entry name" value="Cyclophilin-like"/>
    <property type="match status" value="1"/>
</dbReference>